<sequence length="96" mass="10376">MFSLTGQARPDSDFGLKLSEVPSVHVNFAERGIPAFRLLAGFERPTSALRFLPTGKDSRNLVASPELRNGVAVAGAVLFRAINAPSEELLGLRARR</sequence>
<dbReference type="EMBL" id="FMAH01000030">
    <property type="protein sequence ID" value="SCB39663.1"/>
    <property type="molecule type" value="Genomic_DNA"/>
</dbReference>
<evidence type="ECO:0000313" key="1">
    <source>
        <dbReference type="EMBL" id="SCB39663.1"/>
    </source>
</evidence>
<protein>
    <submittedName>
        <fullName evidence="1">Uncharacterized protein</fullName>
    </submittedName>
</protein>
<reference evidence="2" key="1">
    <citation type="submission" date="2016-08" db="EMBL/GenBank/DDBJ databases">
        <authorList>
            <person name="Varghese N."/>
            <person name="Submissions Spin"/>
        </authorList>
    </citation>
    <scope>NUCLEOTIDE SEQUENCE [LARGE SCALE GENOMIC DNA]</scope>
    <source>
        <strain evidence="2">HAMBI 2971</strain>
    </source>
</reference>
<name>A0A1C3WI06_9HYPH</name>
<organism evidence="1 2">
    <name type="scientific">Rhizobium miluonense</name>
    <dbReference type="NCBI Taxonomy" id="411945"/>
    <lineage>
        <taxon>Bacteria</taxon>
        <taxon>Pseudomonadati</taxon>
        <taxon>Pseudomonadota</taxon>
        <taxon>Alphaproteobacteria</taxon>
        <taxon>Hyphomicrobiales</taxon>
        <taxon>Rhizobiaceae</taxon>
        <taxon>Rhizobium/Agrobacterium group</taxon>
        <taxon>Rhizobium</taxon>
    </lineage>
</organism>
<accession>A0A1C3WI06</accession>
<dbReference type="Proteomes" id="UP000199435">
    <property type="component" value="Unassembled WGS sequence"/>
</dbReference>
<gene>
    <name evidence="1" type="ORF">GA0061102_103064</name>
</gene>
<evidence type="ECO:0000313" key="2">
    <source>
        <dbReference type="Proteomes" id="UP000199435"/>
    </source>
</evidence>
<proteinExistence type="predicted"/>
<keyword evidence="2" id="KW-1185">Reference proteome</keyword>
<dbReference type="AlphaFoldDB" id="A0A1C3WI06"/>